<name>A0A381F9P7_9FLAO</name>
<reference evidence="1 2" key="1">
    <citation type="submission" date="2018-06" db="EMBL/GenBank/DDBJ databases">
        <authorList>
            <consortium name="Pathogen Informatics"/>
            <person name="Doyle S."/>
        </authorList>
    </citation>
    <scope>NUCLEOTIDE SEQUENCE [LARGE SCALE GENOMIC DNA]</scope>
    <source>
        <strain evidence="1 2">NCTC13532</strain>
    </source>
</reference>
<dbReference type="Proteomes" id="UP000254282">
    <property type="component" value="Unassembled WGS sequence"/>
</dbReference>
<sequence length="89" mass="10521">MVKHSTNQAPSAFLMRLGKEDTISFVRKSKFKTNYLIPKYFSSRFSLIVYRNFLLTAFLLKLNCEATFQNVVLKLAYFNKIICLWKKDK</sequence>
<evidence type="ECO:0000313" key="1">
    <source>
        <dbReference type="EMBL" id="SUX43301.1"/>
    </source>
</evidence>
<dbReference type="EMBL" id="UFVR01000004">
    <property type="protein sequence ID" value="SUX43301.1"/>
    <property type="molecule type" value="Genomic_DNA"/>
</dbReference>
<dbReference type="AlphaFoldDB" id="A0A381F9P7"/>
<gene>
    <name evidence="1" type="ORF">NCTC13532_00251</name>
</gene>
<evidence type="ECO:0000313" key="2">
    <source>
        <dbReference type="Proteomes" id="UP000254282"/>
    </source>
</evidence>
<organism evidence="1 2">
    <name type="scientific">Chryseobacterium indoltheticum</name>
    <dbReference type="NCBI Taxonomy" id="254"/>
    <lineage>
        <taxon>Bacteria</taxon>
        <taxon>Pseudomonadati</taxon>
        <taxon>Bacteroidota</taxon>
        <taxon>Flavobacteriia</taxon>
        <taxon>Flavobacteriales</taxon>
        <taxon>Weeksellaceae</taxon>
        <taxon>Chryseobacterium group</taxon>
        <taxon>Chryseobacterium</taxon>
    </lineage>
</organism>
<proteinExistence type="predicted"/>
<accession>A0A381F9P7</accession>
<protein>
    <submittedName>
        <fullName evidence="1">Uncharacterized protein</fullName>
    </submittedName>
</protein>